<organism evidence="1 2">
    <name type="scientific">Amanita thiersii Skay4041</name>
    <dbReference type="NCBI Taxonomy" id="703135"/>
    <lineage>
        <taxon>Eukaryota</taxon>
        <taxon>Fungi</taxon>
        <taxon>Dikarya</taxon>
        <taxon>Basidiomycota</taxon>
        <taxon>Agaricomycotina</taxon>
        <taxon>Agaricomycetes</taxon>
        <taxon>Agaricomycetidae</taxon>
        <taxon>Agaricales</taxon>
        <taxon>Pluteineae</taxon>
        <taxon>Amanitaceae</taxon>
        <taxon>Amanita</taxon>
    </lineage>
</organism>
<protein>
    <submittedName>
        <fullName evidence="1">Uncharacterized protein</fullName>
    </submittedName>
</protein>
<reference evidence="1 2" key="1">
    <citation type="submission" date="2014-02" db="EMBL/GenBank/DDBJ databases">
        <title>Transposable element dynamics among asymbiotic and ectomycorrhizal Amanita fungi.</title>
        <authorList>
            <consortium name="DOE Joint Genome Institute"/>
            <person name="Hess J."/>
            <person name="Skrede I."/>
            <person name="Wolfe B."/>
            <person name="LaButti K."/>
            <person name="Ohm R.A."/>
            <person name="Grigoriev I.V."/>
            <person name="Pringle A."/>
        </authorList>
    </citation>
    <scope>NUCLEOTIDE SEQUENCE [LARGE SCALE GENOMIC DNA]</scope>
    <source>
        <strain evidence="1 2">SKay4041</strain>
    </source>
</reference>
<gene>
    <name evidence="1" type="ORF">AMATHDRAFT_64592</name>
</gene>
<evidence type="ECO:0000313" key="2">
    <source>
        <dbReference type="Proteomes" id="UP000242287"/>
    </source>
</evidence>
<evidence type="ECO:0000313" key="1">
    <source>
        <dbReference type="EMBL" id="PFH48821.1"/>
    </source>
</evidence>
<dbReference type="AlphaFoldDB" id="A0A2A9NKI2"/>
<keyword evidence="2" id="KW-1185">Reference proteome</keyword>
<proteinExistence type="predicted"/>
<name>A0A2A9NKI2_9AGAR</name>
<dbReference type="EMBL" id="KZ302049">
    <property type="protein sequence ID" value="PFH48821.1"/>
    <property type="molecule type" value="Genomic_DNA"/>
</dbReference>
<sequence length="56" mass="6455">MCIWIDEEWSGYSSRGRCEKDSDYRDGFIVSPFLCQCLRFDSQFRAGPLGLGQVKT</sequence>
<accession>A0A2A9NKI2</accession>
<dbReference type="Proteomes" id="UP000242287">
    <property type="component" value="Unassembled WGS sequence"/>
</dbReference>